<proteinExistence type="inferred from homology"/>
<dbReference type="GO" id="GO:0055085">
    <property type="term" value="P:transmembrane transport"/>
    <property type="evidence" value="ECO:0007669"/>
    <property type="project" value="InterPro"/>
</dbReference>
<comment type="caution">
    <text evidence="9">The sequence shown here is derived from an EMBL/GenBank/DDBJ whole genome shotgun (WGS) entry which is preliminary data.</text>
</comment>
<dbReference type="Pfam" id="PF00528">
    <property type="entry name" value="BPD_transp_1"/>
    <property type="match status" value="1"/>
</dbReference>
<evidence type="ECO:0000256" key="4">
    <source>
        <dbReference type="ARBA" id="ARBA00022989"/>
    </source>
</evidence>
<dbReference type="InterPro" id="IPR000515">
    <property type="entry name" value="MetI-like"/>
</dbReference>
<feature type="compositionally biased region" description="Basic residues" evidence="7">
    <location>
        <begin position="142"/>
        <end position="153"/>
    </location>
</feature>
<feature type="region of interest" description="Disordered" evidence="7">
    <location>
        <begin position="133"/>
        <end position="172"/>
    </location>
</feature>
<organism evidence="9 10">
    <name type="scientific">Streptomyces spiralis</name>
    <dbReference type="NCBI Taxonomy" id="66376"/>
    <lineage>
        <taxon>Bacteria</taxon>
        <taxon>Bacillati</taxon>
        <taxon>Actinomycetota</taxon>
        <taxon>Actinomycetes</taxon>
        <taxon>Kitasatosporales</taxon>
        <taxon>Streptomycetaceae</taxon>
        <taxon>Streptomyces</taxon>
    </lineage>
</organism>
<dbReference type="PANTHER" id="PTHR30177:SF33">
    <property type="entry name" value="POSSIBLE OSMOPROTECTANT (GLYCINE BETAINE_CARNITINE_CHOLINE_L-PROLINE) TRANSPORT INTEGRAL MEMBRANE PROTEIN ABC TRANSPORTER PROZ"/>
    <property type="match status" value="1"/>
</dbReference>
<keyword evidence="5 6" id="KW-0472">Membrane</keyword>
<evidence type="ECO:0000259" key="8">
    <source>
        <dbReference type="PROSITE" id="PS50928"/>
    </source>
</evidence>
<dbReference type="Proteomes" id="UP000641386">
    <property type="component" value="Unassembled WGS sequence"/>
</dbReference>
<name>A0A919E560_9ACTN</name>
<keyword evidence="4 6" id="KW-1133">Transmembrane helix</keyword>
<comment type="similarity">
    <text evidence="6">Belongs to the binding-protein-dependent transport system permease family.</text>
</comment>
<evidence type="ECO:0000313" key="10">
    <source>
        <dbReference type="Proteomes" id="UP000641386"/>
    </source>
</evidence>
<dbReference type="InterPro" id="IPR051204">
    <property type="entry name" value="ABC_transp_perm/SBD"/>
</dbReference>
<dbReference type="SUPFAM" id="SSF161098">
    <property type="entry name" value="MetI-like"/>
    <property type="match status" value="1"/>
</dbReference>
<evidence type="ECO:0000256" key="5">
    <source>
        <dbReference type="ARBA" id="ARBA00023136"/>
    </source>
</evidence>
<dbReference type="GO" id="GO:0031460">
    <property type="term" value="P:glycine betaine transport"/>
    <property type="evidence" value="ECO:0007669"/>
    <property type="project" value="TreeGrafter"/>
</dbReference>
<dbReference type="CDD" id="cd06261">
    <property type="entry name" value="TM_PBP2"/>
    <property type="match status" value="1"/>
</dbReference>
<reference evidence="9" key="2">
    <citation type="submission" date="2020-09" db="EMBL/GenBank/DDBJ databases">
        <authorList>
            <person name="Sun Q."/>
            <person name="Ohkuma M."/>
        </authorList>
    </citation>
    <scope>NUCLEOTIDE SEQUENCE</scope>
    <source>
        <strain evidence="9">JCM 3302</strain>
    </source>
</reference>
<evidence type="ECO:0000313" key="9">
    <source>
        <dbReference type="EMBL" id="GHF13336.1"/>
    </source>
</evidence>
<dbReference type="InterPro" id="IPR035906">
    <property type="entry name" value="MetI-like_sf"/>
</dbReference>
<sequence length="205" mass="21190">MGGQHIGLIAVPQILTSTYAGVQALDPAVRDAARGCGMTPLQITLKVELPIAAPLIISGIRSATVQVIATLTVAAYAPLVGALGRLIVDGRQDLADPRHGYPAMLAAGITVAVLAIAADVFLPLAQRHLTRSPRLLPDHRPAPGHRSRRRRRAGGSPPGLPGEGHHGGSADFPESELLAHLYAGAKSARGVVVQIHTNSASAPPT</sequence>
<feature type="domain" description="ABC transmembrane type-1" evidence="8">
    <location>
        <begin position="1"/>
        <end position="122"/>
    </location>
</feature>
<evidence type="ECO:0000256" key="3">
    <source>
        <dbReference type="ARBA" id="ARBA00022692"/>
    </source>
</evidence>
<keyword evidence="2 6" id="KW-0813">Transport</keyword>
<accession>A0A919E560</accession>
<feature type="transmembrane region" description="Helical" evidence="6">
    <location>
        <begin position="67"/>
        <end position="88"/>
    </location>
</feature>
<protein>
    <recommendedName>
        <fullName evidence="8">ABC transmembrane type-1 domain-containing protein</fullName>
    </recommendedName>
</protein>
<evidence type="ECO:0000256" key="1">
    <source>
        <dbReference type="ARBA" id="ARBA00004141"/>
    </source>
</evidence>
<evidence type="ECO:0000256" key="6">
    <source>
        <dbReference type="RuleBase" id="RU363032"/>
    </source>
</evidence>
<evidence type="ECO:0000256" key="7">
    <source>
        <dbReference type="SAM" id="MobiDB-lite"/>
    </source>
</evidence>
<dbReference type="GO" id="GO:0005886">
    <property type="term" value="C:plasma membrane"/>
    <property type="evidence" value="ECO:0007669"/>
    <property type="project" value="UniProtKB-SubCell"/>
</dbReference>
<reference evidence="9" key="1">
    <citation type="journal article" date="2014" name="Int. J. Syst. Evol. Microbiol.">
        <title>Complete genome sequence of Corynebacterium casei LMG S-19264T (=DSM 44701T), isolated from a smear-ripened cheese.</title>
        <authorList>
            <consortium name="US DOE Joint Genome Institute (JGI-PGF)"/>
            <person name="Walter F."/>
            <person name="Albersmeier A."/>
            <person name="Kalinowski J."/>
            <person name="Ruckert C."/>
        </authorList>
    </citation>
    <scope>NUCLEOTIDE SEQUENCE</scope>
    <source>
        <strain evidence="9">JCM 3302</strain>
    </source>
</reference>
<dbReference type="EMBL" id="BNBC01000064">
    <property type="protein sequence ID" value="GHF13336.1"/>
    <property type="molecule type" value="Genomic_DNA"/>
</dbReference>
<gene>
    <name evidence="9" type="ORF">GCM10014715_81110</name>
</gene>
<keyword evidence="10" id="KW-1185">Reference proteome</keyword>
<keyword evidence="3 6" id="KW-0812">Transmembrane</keyword>
<comment type="subcellular location">
    <subcellularLocation>
        <location evidence="6">Cell membrane</location>
        <topology evidence="6">Multi-pass membrane protein</topology>
    </subcellularLocation>
    <subcellularLocation>
        <location evidence="1">Membrane</location>
        <topology evidence="1">Multi-pass membrane protein</topology>
    </subcellularLocation>
</comment>
<dbReference type="AlphaFoldDB" id="A0A919E560"/>
<dbReference type="PROSITE" id="PS50928">
    <property type="entry name" value="ABC_TM1"/>
    <property type="match status" value="1"/>
</dbReference>
<dbReference type="Gene3D" id="1.10.3720.10">
    <property type="entry name" value="MetI-like"/>
    <property type="match status" value="1"/>
</dbReference>
<feature type="transmembrane region" description="Helical" evidence="6">
    <location>
        <begin position="100"/>
        <end position="125"/>
    </location>
</feature>
<evidence type="ECO:0000256" key="2">
    <source>
        <dbReference type="ARBA" id="ARBA00022448"/>
    </source>
</evidence>
<dbReference type="PANTHER" id="PTHR30177">
    <property type="entry name" value="GLYCINE BETAINE/L-PROLINE TRANSPORT SYSTEM PERMEASE PROTEIN PROW"/>
    <property type="match status" value="1"/>
</dbReference>
<dbReference type="RefSeq" id="WP_229904074.1">
    <property type="nucleotide sequence ID" value="NZ_BNBC01000064.1"/>
</dbReference>